<evidence type="ECO:0000256" key="1">
    <source>
        <dbReference type="ARBA" id="ARBA00022741"/>
    </source>
</evidence>
<dbReference type="InterPro" id="IPR027417">
    <property type="entry name" value="P-loop_NTPase"/>
</dbReference>
<gene>
    <name evidence="6" type="ORF">BMW22_38795</name>
</gene>
<sequence length="88" mass="10068">MAQLLAEKKFQSFLTQQHPIIFIDEYQDTDKGFMEALTNHFLRPKTGPLIGLFGDHWQTIYRGDLSLADFPNVEGIDKGALIFARRPS</sequence>
<keyword evidence="2" id="KW-0378">Hydrolase</keyword>
<feature type="domain" description="UvrD-like helicase ATP-binding" evidence="5">
    <location>
        <begin position="4"/>
        <end position="62"/>
    </location>
</feature>
<dbReference type="SUPFAM" id="SSF52540">
    <property type="entry name" value="P-loop containing nucleoside triphosphate hydrolases"/>
    <property type="match status" value="1"/>
</dbReference>
<organism evidence="6 7">
    <name type="scientific">Rhizobium leguminosarum</name>
    <dbReference type="NCBI Taxonomy" id="384"/>
    <lineage>
        <taxon>Bacteria</taxon>
        <taxon>Pseudomonadati</taxon>
        <taxon>Pseudomonadota</taxon>
        <taxon>Alphaproteobacteria</taxon>
        <taxon>Hyphomicrobiales</taxon>
        <taxon>Rhizobiaceae</taxon>
        <taxon>Rhizobium/Agrobacterium group</taxon>
        <taxon>Rhizobium</taxon>
    </lineage>
</organism>
<dbReference type="RefSeq" id="WP_072642527.1">
    <property type="nucleotide sequence ID" value="NZ_CP018234.1"/>
</dbReference>
<dbReference type="AlphaFoldDB" id="A0A1L3ZNW0"/>
<evidence type="ECO:0000259" key="5">
    <source>
        <dbReference type="Pfam" id="PF00580"/>
    </source>
</evidence>
<evidence type="ECO:0000313" key="7">
    <source>
        <dbReference type="Proteomes" id="UP000183050"/>
    </source>
</evidence>
<dbReference type="Proteomes" id="UP000183050">
    <property type="component" value="Plasmid unnamed6"/>
</dbReference>
<reference evidence="6 7" key="1">
    <citation type="submission" date="2016-11" db="EMBL/GenBank/DDBJ databases">
        <title>Rhizobium leguminosarum bv. viciae strain Vaf12 isolated from Vavilovia formosa root nodules from Russia, Dagestan.</title>
        <authorList>
            <person name="Kimeklis A."/>
        </authorList>
    </citation>
    <scope>NUCLEOTIDE SEQUENCE [LARGE SCALE GENOMIC DNA]</scope>
    <source>
        <strain evidence="6 7">Vaf-108</strain>
        <plasmid evidence="7">Plasmid unnamed6</plasmid>
    </source>
</reference>
<name>A0A1L3ZNW0_RHILE</name>
<evidence type="ECO:0000256" key="4">
    <source>
        <dbReference type="ARBA" id="ARBA00022840"/>
    </source>
</evidence>
<evidence type="ECO:0000256" key="3">
    <source>
        <dbReference type="ARBA" id="ARBA00022806"/>
    </source>
</evidence>
<proteinExistence type="predicted"/>
<accession>A0A1L3ZNW0</accession>
<keyword evidence="6" id="KW-0614">Plasmid</keyword>
<keyword evidence="1" id="KW-0547">Nucleotide-binding</keyword>
<dbReference type="GO" id="GO:0004386">
    <property type="term" value="F:helicase activity"/>
    <property type="evidence" value="ECO:0007669"/>
    <property type="project" value="UniProtKB-KW"/>
</dbReference>
<dbReference type="GO" id="GO:0005524">
    <property type="term" value="F:ATP binding"/>
    <property type="evidence" value="ECO:0007669"/>
    <property type="project" value="UniProtKB-KW"/>
</dbReference>
<dbReference type="EMBL" id="CP018234">
    <property type="protein sequence ID" value="API57353.1"/>
    <property type="molecule type" value="Genomic_DNA"/>
</dbReference>
<dbReference type="Gene3D" id="3.40.50.300">
    <property type="entry name" value="P-loop containing nucleotide triphosphate hydrolases"/>
    <property type="match status" value="1"/>
</dbReference>
<geneLocation type="plasmid" evidence="6 7">
    <name>unnamed6</name>
</geneLocation>
<keyword evidence="4" id="KW-0067">ATP-binding</keyword>
<keyword evidence="3" id="KW-0347">Helicase</keyword>
<dbReference type="Pfam" id="PF00580">
    <property type="entry name" value="UvrD-helicase"/>
    <property type="match status" value="1"/>
</dbReference>
<evidence type="ECO:0000313" key="6">
    <source>
        <dbReference type="EMBL" id="API57353.1"/>
    </source>
</evidence>
<protein>
    <recommendedName>
        <fullName evidence="5">UvrD-like helicase ATP-binding domain-containing protein</fullName>
    </recommendedName>
</protein>
<dbReference type="InterPro" id="IPR014016">
    <property type="entry name" value="UvrD-like_ATP-bd"/>
</dbReference>
<evidence type="ECO:0000256" key="2">
    <source>
        <dbReference type="ARBA" id="ARBA00022801"/>
    </source>
</evidence>
<dbReference type="GO" id="GO:0016787">
    <property type="term" value="F:hydrolase activity"/>
    <property type="evidence" value="ECO:0007669"/>
    <property type="project" value="UniProtKB-KW"/>
</dbReference>